<dbReference type="Proteomes" id="UP000366872">
    <property type="component" value="Unassembled WGS sequence"/>
</dbReference>
<reference evidence="2 3" key="1">
    <citation type="submission" date="2019-04" db="EMBL/GenBank/DDBJ databases">
        <authorList>
            <person name="Van Vliet M D."/>
        </authorList>
    </citation>
    <scope>NUCLEOTIDE SEQUENCE [LARGE SCALE GENOMIC DNA]</scope>
    <source>
        <strain evidence="2 3">F1</strain>
    </source>
</reference>
<dbReference type="InterPro" id="IPR002871">
    <property type="entry name" value="NIF_FeS_clus_asmbl_NifU_N"/>
</dbReference>
<dbReference type="AlphaFoldDB" id="A0A6C2UBS5"/>
<dbReference type="GO" id="GO:0005506">
    <property type="term" value="F:iron ion binding"/>
    <property type="evidence" value="ECO:0007669"/>
    <property type="project" value="InterPro"/>
</dbReference>
<evidence type="ECO:0000313" key="3">
    <source>
        <dbReference type="Proteomes" id="UP000366872"/>
    </source>
</evidence>
<dbReference type="RefSeq" id="WP_136082336.1">
    <property type="nucleotide sequence ID" value="NZ_CAAHFG010000004.1"/>
</dbReference>
<proteinExistence type="predicted"/>
<keyword evidence="3" id="KW-1185">Reference proteome</keyword>
<dbReference type="GO" id="GO:0016226">
    <property type="term" value="P:iron-sulfur cluster assembly"/>
    <property type="evidence" value="ECO:0007669"/>
    <property type="project" value="InterPro"/>
</dbReference>
<feature type="domain" description="NIF system FeS cluster assembly NifU N-terminal" evidence="1">
    <location>
        <begin position="18"/>
        <end position="119"/>
    </location>
</feature>
<evidence type="ECO:0000313" key="2">
    <source>
        <dbReference type="EMBL" id="VGO16814.1"/>
    </source>
</evidence>
<protein>
    <submittedName>
        <fullName evidence="2">Iron-sulfur cluster assembly scaffold protein IscU</fullName>
    </submittedName>
</protein>
<dbReference type="Gene3D" id="3.90.1010.10">
    <property type="match status" value="1"/>
</dbReference>
<dbReference type="SUPFAM" id="SSF82649">
    <property type="entry name" value="SufE/NifU"/>
    <property type="match status" value="1"/>
</dbReference>
<name>A0A6C2UBS5_PONDE</name>
<evidence type="ECO:0000259" key="1">
    <source>
        <dbReference type="Pfam" id="PF01592"/>
    </source>
</evidence>
<accession>A0A6C2UBS5</accession>
<sequence>MFDDMMAAIEERAKYFGPMRDANAYAKVHGECNDTAEVWLRIDGGRVRKGSFMTDGCGYSKHCCATAVKLAEGMKTEDAAAMTQEQVLEATGPLPEDHRHCALLAANTVRQAIDNFQNATPKVPLSERLKQLLDKERGHA</sequence>
<organism evidence="2 3">
    <name type="scientific">Pontiella desulfatans</name>
    <dbReference type="NCBI Taxonomy" id="2750659"/>
    <lineage>
        <taxon>Bacteria</taxon>
        <taxon>Pseudomonadati</taxon>
        <taxon>Kiritimatiellota</taxon>
        <taxon>Kiritimatiellia</taxon>
        <taxon>Kiritimatiellales</taxon>
        <taxon>Pontiellaceae</taxon>
        <taxon>Pontiella</taxon>
    </lineage>
</organism>
<dbReference type="Pfam" id="PF01592">
    <property type="entry name" value="NifU_N"/>
    <property type="match status" value="1"/>
</dbReference>
<dbReference type="GO" id="GO:0051536">
    <property type="term" value="F:iron-sulfur cluster binding"/>
    <property type="evidence" value="ECO:0007669"/>
    <property type="project" value="InterPro"/>
</dbReference>
<dbReference type="EMBL" id="CAAHFG010000004">
    <property type="protein sequence ID" value="VGO16814.1"/>
    <property type="molecule type" value="Genomic_DNA"/>
</dbReference>
<gene>
    <name evidence="2" type="primary">iscU_2</name>
    <name evidence="2" type="ORF">PDESU_05406</name>
</gene>